<name>A0A0U5L2R8_9GAMM</name>
<keyword evidence="2" id="KW-1185">Reference proteome</keyword>
<accession>A0A0U5L2R8</accession>
<dbReference type="KEGG" id="ege:EM595_0570"/>
<organism evidence="1 2">
    <name type="scientific">Duffyella gerundensis</name>
    <dbReference type="NCBI Taxonomy" id="1619313"/>
    <lineage>
        <taxon>Bacteria</taxon>
        <taxon>Pseudomonadati</taxon>
        <taxon>Pseudomonadota</taxon>
        <taxon>Gammaproteobacteria</taxon>
        <taxon>Enterobacterales</taxon>
        <taxon>Erwiniaceae</taxon>
        <taxon>Duffyella</taxon>
    </lineage>
</organism>
<dbReference type="PATRIC" id="fig|1619313.3.peg.592"/>
<proteinExistence type="predicted"/>
<reference evidence="2" key="1">
    <citation type="submission" date="2015-11" db="EMBL/GenBank/DDBJ databases">
        <authorList>
            <person name="Blom J."/>
        </authorList>
    </citation>
    <scope>NUCLEOTIDE SEQUENCE [LARGE SCALE GENOMIC DNA]</scope>
</reference>
<evidence type="ECO:0000313" key="2">
    <source>
        <dbReference type="Proteomes" id="UP000059419"/>
    </source>
</evidence>
<dbReference type="Proteomes" id="UP000059419">
    <property type="component" value="Chromosome 1"/>
</dbReference>
<evidence type="ECO:0000313" key="1">
    <source>
        <dbReference type="EMBL" id="CUU22807.1"/>
    </source>
</evidence>
<dbReference type="STRING" id="1619313.EM595_0570"/>
<gene>
    <name evidence="1" type="ORF">EM595_0570</name>
</gene>
<dbReference type="EMBL" id="LN907827">
    <property type="protein sequence ID" value="CUU22807.1"/>
    <property type="molecule type" value="Genomic_DNA"/>
</dbReference>
<protein>
    <submittedName>
        <fullName evidence="1">Uncharacterized protein</fullName>
    </submittedName>
</protein>
<sequence>MKYITKLKQRFNKIQQAITFMEPAGFVRQKGARKISEKCK</sequence>
<dbReference type="AlphaFoldDB" id="A0A0U5L2R8"/>